<dbReference type="Proteomes" id="UP000053411">
    <property type="component" value="Unassembled WGS sequence"/>
</dbReference>
<name>A0A0D2HGN6_9EURO</name>
<sequence length="124" mass="14368">MVNLLHKSNPWADGGRSLGRKLLESDRCADEGRSLGWKLLVLKHYSEEAFWLDISPDLNEVKQFINGLKLPQLQWYSDTLASFQFKHQSSRQYIRLGFLQRLKQKEMNAETRSVTSTIQTVGKD</sequence>
<dbReference type="EMBL" id="KN848066">
    <property type="protein sequence ID" value="KIY01071.1"/>
    <property type="molecule type" value="Genomic_DNA"/>
</dbReference>
<evidence type="ECO:0000313" key="2">
    <source>
        <dbReference type="Proteomes" id="UP000053411"/>
    </source>
</evidence>
<protein>
    <submittedName>
        <fullName evidence="1">Uncharacterized protein</fullName>
    </submittedName>
</protein>
<keyword evidence="2" id="KW-1185">Reference proteome</keyword>
<dbReference type="VEuPathDB" id="FungiDB:Z520_03737"/>
<accession>A0A0D2HGN6</accession>
<proteinExistence type="predicted"/>
<organism evidence="1 2">
    <name type="scientific">Fonsecaea multimorphosa CBS 102226</name>
    <dbReference type="NCBI Taxonomy" id="1442371"/>
    <lineage>
        <taxon>Eukaryota</taxon>
        <taxon>Fungi</taxon>
        <taxon>Dikarya</taxon>
        <taxon>Ascomycota</taxon>
        <taxon>Pezizomycotina</taxon>
        <taxon>Eurotiomycetes</taxon>
        <taxon>Chaetothyriomycetidae</taxon>
        <taxon>Chaetothyriales</taxon>
        <taxon>Herpotrichiellaceae</taxon>
        <taxon>Fonsecaea</taxon>
    </lineage>
</organism>
<dbReference type="GeneID" id="27709483"/>
<gene>
    <name evidence="1" type="ORF">Z520_03737</name>
</gene>
<evidence type="ECO:0000313" key="1">
    <source>
        <dbReference type="EMBL" id="KIY01071.1"/>
    </source>
</evidence>
<dbReference type="RefSeq" id="XP_016635193.1">
    <property type="nucleotide sequence ID" value="XM_016774247.1"/>
</dbReference>
<dbReference type="AlphaFoldDB" id="A0A0D2HGN6"/>
<reference evidence="1 2" key="1">
    <citation type="submission" date="2015-01" db="EMBL/GenBank/DDBJ databases">
        <title>The Genome Sequence of Fonsecaea multimorphosa CBS 102226.</title>
        <authorList>
            <consortium name="The Broad Institute Genomics Platform"/>
            <person name="Cuomo C."/>
            <person name="de Hoog S."/>
            <person name="Gorbushina A."/>
            <person name="Stielow B."/>
            <person name="Teixiera M."/>
            <person name="Abouelleil A."/>
            <person name="Chapman S.B."/>
            <person name="Priest M."/>
            <person name="Young S.K."/>
            <person name="Wortman J."/>
            <person name="Nusbaum C."/>
            <person name="Birren B."/>
        </authorList>
    </citation>
    <scope>NUCLEOTIDE SEQUENCE [LARGE SCALE GENOMIC DNA]</scope>
    <source>
        <strain evidence="1 2">CBS 102226</strain>
    </source>
</reference>